<proteinExistence type="predicted"/>
<protein>
    <submittedName>
        <fullName evidence="1">Uncharacterized protein</fullName>
    </submittedName>
</protein>
<sequence>MLRNLLIVDKPTSSLKQGAAFNRKIKSYRKEGFANNSMLDQLKSEFDQTLAQYSAAYNQYVADLIKHQNSPTAKYANSLVSTLTGEKYMINKFGYLRKFASDNSCVTGTNMVLDSATIAQIPVGANLAEKEVCGLEGQMIQDSETKEVSWVDEKGVRHMKDSTVPIPEGCPTNLVGVSHDNYLAMAGGDNFTSCNTSAIKDDIHPTLVALNDKLIELSSRILRESSKLRVSSVGYEKASKNTDTIIKNQLLELKKQKDKLRRIMEQTTTLDATMTDNSAIVSASSLKYLLIAGGTAVAIGYLLFGGAKSTSVVSEHH</sequence>
<organism evidence="1">
    <name type="scientific">viral metagenome</name>
    <dbReference type="NCBI Taxonomy" id="1070528"/>
    <lineage>
        <taxon>unclassified sequences</taxon>
        <taxon>metagenomes</taxon>
        <taxon>organismal metagenomes</taxon>
    </lineage>
</organism>
<accession>A0A6C0BVQ8</accession>
<dbReference type="AlphaFoldDB" id="A0A6C0BVQ8"/>
<reference evidence="1" key="1">
    <citation type="journal article" date="2020" name="Nature">
        <title>Giant virus diversity and host interactions through global metagenomics.</title>
        <authorList>
            <person name="Schulz F."/>
            <person name="Roux S."/>
            <person name="Paez-Espino D."/>
            <person name="Jungbluth S."/>
            <person name="Walsh D.A."/>
            <person name="Denef V.J."/>
            <person name="McMahon K.D."/>
            <person name="Konstantinidis K.T."/>
            <person name="Eloe-Fadrosh E.A."/>
            <person name="Kyrpides N.C."/>
            <person name="Woyke T."/>
        </authorList>
    </citation>
    <scope>NUCLEOTIDE SEQUENCE</scope>
    <source>
        <strain evidence="1">GVMAG-M-3300018868-6</strain>
    </source>
</reference>
<dbReference type="EMBL" id="MN739258">
    <property type="protein sequence ID" value="QHS95841.1"/>
    <property type="molecule type" value="Genomic_DNA"/>
</dbReference>
<name>A0A6C0BVQ8_9ZZZZ</name>
<evidence type="ECO:0000313" key="1">
    <source>
        <dbReference type="EMBL" id="QHS95841.1"/>
    </source>
</evidence>